<evidence type="ECO:0000256" key="1">
    <source>
        <dbReference type="SAM" id="Phobius"/>
    </source>
</evidence>
<feature type="transmembrane region" description="Helical" evidence="1">
    <location>
        <begin position="204"/>
        <end position="226"/>
    </location>
</feature>
<protein>
    <submittedName>
        <fullName evidence="2">Uncharacterized protein</fullName>
    </submittedName>
</protein>
<keyword evidence="1" id="KW-0812">Transmembrane</keyword>
<gene>
    <name evidence="2" type="ORF">PG996_012247</name>
</gene>
<keyword evidence="1" id="KW-1133">Transmembrane helix</keyword>
<dbReference type="EMBL" id="JAQQWM010000008">
    <property type="protein sequence ID" value="KAK8052946.1"/>
    <property type="molecule type" value="Genomic_DNA"/>
</dbReference>
<evidence type="ECO:0000313" key="3">
    <source>
        <dbReference type="Proteomes" id="UP001446871"/>
    </source>
</evidence>
<reference evidence="2 3" key="1">
    <citation type="submission" date="2023-01" db="EMBL/GenBank/DDBJ databases">
        <title>Analysis of 21 Apiospora genomes using comparative genomics revels a genus with tremendous synthesis potential of carbohydrate active enzymes and secondary metabolites.</title>
        <authorList>
            <person name="Sorensen T."/>
        </authorList>
    </citation>
    <scope>NUCLEOTIDE SEQUENCE [LARGE SCALE GENOMIC DNA]</scope>
    <source>
        <strain evidence="2 3">CBS 83171</strain>
    </source>
</reference>
<keyword evidence="1" id="KW-0472">Membrane</keyword>
<accession>A0ABR1U209</accession>
<dbReference type="Proteomes" id="UP001446871">
    <property type="component" value="Unassembled WGS sequence"/>
</dbReference>
<organism evidence="2 3">
    <name type="scientific">Apiospora saccharicola</name>
    <dbReference type="NCBI Taxonomy" id="335842"/>
    <lineage>
        <taxon>Eukaryota</taxon>
        <taxon>Fungi</taxon>
        <taxon>Dikarya</taxon>
        <taxon>Ascomycota</taxon>
        <taxon>Pezizomycotina</taxon>
        <taxon>Sordariomycetes</taxon>
        <taxon>Xylariomycetidae</taxon>
        <taxon>Amphisphaeriales</taxon>
        <taxon>Apiosporaceae</taxon>
        <taxon>Apiospora</taxon>
    </lineage>
</organism>
<name>A0ABR1U209_9PEZI</name>
<evidence type="ECO:0000313" key="2">
    <source>
        <dbReference type="EMBL" id="KAK8052946.1"/>
    </source>
</evidence>
<comment type="caution">
    <text evidence="2">The sequence shown here is derived from an EMBL/GenBank/DDBJ whole genome shotgun (WGS) entry which is preliminary data.</text>
</comment>
<proteinExistence type="predicted"/>
<keyword evidence="3" id="KW-1185">Reference proteome</keyword>
<sequence length="247" mass="26665">MHHPTSAEAPLGDHCVCHYPDDTTHTWLIDDEERLQGEQGDAAFSYDDETADLYNTTTTDGASGGKETADDAIDIPPHYTAQGDAIQALYCACFVVNETPGGDLVSPSSIKEGPADPLFAGAVVLNHTSGDYDYIHLQDEFRGLTKASVVLAPPQRPQQPAQADEVTILSDALLTPHTDETTTHVGNGGVLGNALDTQAGLGRYGGAAVMVCMLALLPVLAALRLVRKTRDTPDWWVRRWLLESRYH</sequence>